<dbReference type="RefSeq" id="WP_090217452.1">
    <property type="nucleotide sequence ID" value="NZ_FMWG01000003.1"/>
</dbReference>
<comment type="cofactor">
    <cofactor evidence="1">
        <name>(6R)-5,10-methylene-5,6,7,8-tetrahydrofolate</name>
        <dbReference type="ChEBI" id="CHEBI:15636"/>
    </cofactor>
</comment>
<organism evidence="8 9">
    <name type="scientific">Epibacterium ulvae</name>
    <dbReference type="NCBI Taxonomy" id="1156985"/>
    <lineage>
        <taxon>Bacteria</taxon>
        <taxon>Pseudomonadati</taxon>
        <taxon>Pseudomonadota</taxon>
        <taxon>Alphaproteobacteria</taxon>
        <taxon>Rhodobacterales</taxon>
        <taxon>Roseobacteraceae</taxon>
        <taxon>Epibacterium</taxon>
    </lineage>
</organism>
<feature type="binding site" evidence="4">
    <location>
        <begin position="237"/>
        <end position="241"/>
    </location>
    <ligand>
        <name>FAD</name>
        <dbReference type="ChEBI" id="CHEBI:57692"/>
    </ligand>
</feature>
<feature type="domain" description="Photolyase/cryptochrome alpha/beta" evidence="7">
    <location>
        <begin position="6"/>
        <end position="132"/>
    </location>
</feature>
<dbReference type="Pfam" id="PF03441">
    <property type="entry name" value="FAD_binding_7"/>
    <property type="match status" value="1"/>
</dbReference>
<protein>
    <submittedName>
        <fullName evidence="8">Deoxyribodipyrimidine photo-lyase</fullName>
    </submittedName>
</protein>
<gene>
    <name evidence="8" type="ORF">SAMN04488118_103324</name>
</gene>
<feature type="site" description="Electron transfer via tryptophanyl radical" evidence="5">
    <location>
        <position position="383"/>
    </location>
</feature>
<dbReference type="SUPFAM" id="SSF48173">
    <property type="entry name" value="Cryptochrome/photolyase FAD-binding domain"/>
    <property type="match status" value="1"/>
</dbReference>
<dbReference type="STRING" id="1156985.SAMN04488118_103324"/>
<accession>A0A1G5QA45</accession>
<dbReference type="Proteomes" id="UP000198767">
    <property type="component" value="Unassembled WGS sequence"/>
</dbReference>
<dbReference type="InterPro" id="IPR006050">
    <property type="entry name" value="DNA_photolyase_N"/>
</dbReference>
<evidence type="ECO:0000256" key="1">
    <source>
        <dbReference type="ARBA" id="ARBA00001932"/>
    </source>
</evidence>
<evidence type="ECO:0000313" key="8">
    <source>
        <dbReference type="EMBL" id="SCZ58532.1"/>
    </source>
</evidence>
<proteinExistence type="inferred from homology"/>
<dbReference type="InterPro" id="IPR036155">
    <property type="entry name" value="Crypto/Photolyase_N_sf"/>
</dbReference>
<keyword evidence="2 4" id="KW-0285">Flavoprotein</keyword>
<comment type="similarity">
    <text evidence="6">Belongs to the DNA photolyase family.</text>
</comment>
<dbReference type="GO" id="GO:0003904">
    <property type="term" value="F:deoxyribodipyrimidine photo-lyase activity"/>
    <property type="evidence" value="ECO:0007669"/>
    <property type="project" value="TreeGrafter"/>
</dbReference>
<dbReference type="PROSITE" id="PS51645">
    <property type="entry name" value="PHR_CRY_ALPHA_BETA"/>
    <property type="match status" value="1"/>
</dbReference>
<dbReference type="Gene3D" id="3.40.50.620">
    <property type="entry name" value="HUPs"/>
    <property type="match status" value="1"/>
</dbReference>
<dbReference type="InterPro" id="IPR005101">
    <property type="entry name" value="Cryptochr/Photolyase_FAD-bd"/>
</dbReference>
<dbReference type="Gene3D" id="1.10.579.10">
    <property type="entry name" value="DNA Cyclobutane Dipyrimidine Photolyase, subunit A, domain 3"/>
    <property type="match status" value="1"/>
</dbReference>
<dbReference type="EMBL" id="FMWG01000003">
    <property type="protein sequence ID" value="SCZ58532.1"/>
    <property type="molecule type" value="Genomic_DNA"/>
</dbReference>
<dbReference type="AlphaFoldDB" id="A0A1G5QA45"/>
<evidence type="ECO:0000256" key="2">
    <source>
        <dbReference type="ARBA" id="ARBA00022630"/>
    </source>
</evidence>
<evidence type="ECO:0000256" key="3">
    <source>
        <dbReference type="ARBA" id="ARBA00022827"/>
    </source>
</evidence>
<dbReference type="InterPro" id="IPR002081">
    <property type="entry name" value="Cryptochrome/DNA_photolyase_1"/>
</dbReference>
<reference evidence="8 9" key="1">
    <citation type="submission" date="2016-10" db="EMBL/GenBank/DDBJ databases">
        <authorList>
            <person name="de Groot N.N."/>
        </authorList>
    </citation>
    <scope>NUCLEOTIDE SEQUENCE [LARGE SCALE GENOMIC DNA]</scope>
    <source>
        <strain evidence="8 9">U95</strain>
    </source>
</reference>
<evidence type="ECO:0000256" key="4">
    <source>
        <dbReference type="PIRSR" id="PIRSR602081-1"/>
    </source>
</evidence>
<evidence type="ECO:0000256" key="5">
    <source>
        <dbReference type="PIRSR" id="PIRSR602081-2"/>
    </source>
</evidence>
<dbReference type="OrthoDB" id="9772484at2"/>
<evidence type="ECO:0000313" key="9">
    <source>
        <dbReference type="Proteomes" id="UP000198767"/>
    </source>
</evidence>
<dbReference type="GO" id="GO:0009416">
    <property type="term" value="P:response to light stimulus"/>
    <property type="evidence" value="ECO:0007669"/>
    <property type="project" value="TreeGrafter"/>
</dbReference>
<feature type="binding site" evidence="4">
    <location>
        <position position="272"/>
    </location>
    <ligand>
        <name>FAD</name>
        <dbReference type="ChEBI" id="CHEBI:57692"/>
    </ligand>
</feature>
<dbReference type="PRINTS" id="PR00147">
    <property type="entry name" value="DNAPHOTLYASE"/>
</dbReference>
<keyword evidence="9" id="KW-1185">Reference proteome</keyword>
<dbReference type="GO" id="GO:0071949">
    <property type="term" value="F:FAD binding"/>
    <property type="evidence" value="ECO:0007669"/>
    <property type="project" value="TreeGrafter"/>
</dbReference>
<dbReference type="PANTHER" id="PTHR11455:SF9">
    <property type="entry name" value="CRYPTOCHROME CIRCADIAN CLOCK 5 ISOFORM X1"/>
    <property type="match status" value="1"/>
</dbReference>
<feature type="site" description="Electron transfer via tryptophanyl radical" evidence="5">
    <location>
        <position position="360"/>
    </location>
</feature>
<keyword evidence="6" id="KW-0157">Chromophore</keyword>
<dbReference type="InterPro" id="IPR014729">
    <property type="entry name" value="Rossmann-like_a/b/a_fold"/>
</dbReference>
<keyword evidence="8" id="KW-0456">Lyase</keyword>
<dbReference type="Pfam" id="PF00875">
    <property type="entry name" value="DNA_photolyase"/>
    <property type="match status" value="1"/>
</dbReference>
<keyword evidence="3 4" id="KW-0274">FAD</keyword>
<dbReference type="GO" id="GO:0003677">
    <property type="term" value="F:DNA binding"/>
    <property type="evidence" value="ECO:0007669"/>
    <property type="project" value="TreeGrafter"/>
</dbReference>
<dbReference type="SUPFAM" id="SSF52425">
    <property type="entry name" value="Cryptochrome/photolyase, N-terminal domain"/>
    <property type="match status" value="1"/>
</dbReference>
<feature type="site" description="Electron transfer via tryptophanyl radical" evidence="5">
    <location>
        <position position="306"/>
    </location>
</feature>
<evidence type="ECO:0000259" key="7">
    <source>
        <dbReference type="PROSITE" id="PS51645"/>
    </source>
</evidence>
<dbReference type="PANTHER" id="PTHR11455">
    <property type="entry name" value="CRYPTOCHROME"/>
    <property type="match status" value="1"/>
</dbReference>
<sequence>MTSSAPPIIWWIRRDLRLADNTVLEAIAAKGRAVVPVYVFDEHERALGAAAKWRLGQGLHALQQRLQGLGLGLTLTTGDALQAFQKLCAETGADAVYWSRLYDPEAIERDTKVKAGLKAQGVEARSYAGRMLFEPWTVETKTGGAFKVFTPFWKAVRGREVASLTDAPRSLRGLDHWPRSLTFEDLDFSSPMNRGAAVLARYCEVGEEVALRKLSDFCDQSLASYNESRNILAAQATSDLSDHLAWGEVSPLRLWSVGQAGLARGLAGAEQFCKEVIWREFATHLVYHTPQMISQNWRPDWDAFSWQDGQGDDVLRWQQGQTGFDLIDAAMRELYTTGKMHNRARMVVASFLCKHMMINWKIGADWFRDCLVDWDPASNAMGWQWVAGSGPDAAPFFRIFNPETQRKTYDGSGNYCRRWLAEGQEAPPQTALDFFEAIPRRWCLSAQQQRCQTMLDLAAGRARALEAYQALRQNS</sequence>
<feature type="binding site" evidence="4">
    <location>
        <begin position="373"/>
        <end position="375"/>
    </location>
    <ligand>
        <name>FAD</name>
        <dbReference type="ChEBI" id="CHEBI:57692"/>
    </ligand>
</feature>
<feature type="binding site" evidence="4">
    <location>
        <position position="225"/>
    </location>
    <ligand>
        <name>FAD</name>
        <dbReference type="ChEBI" id="CHEBI:57692"/>
    </ligand>
</feature>
<evidence type="ECO:0000256" key="6">
    <source>
        <dbReference type="RuleBase" id="RU004182"/>
    </source>
</evidence>
<dbReference type="Gene3D" id="1.25.40.80">
    <property type="match status" value="1"/>
</dbReference>
<comment type="cofactor">
    <cofactor evidence="4">
        <name>FAD</name>
        <dbReference type="ChEBI" id="CHEBI:57692"/>
    </cofactor>
    <text evidence="4">Binds 1 FAD per subunit.</text>
</comment>
<dbReference type="InterPro" id="IPR036134">
    <property type="entry name" value="Crypto/Photolyase_FAD-like_sf"/>
</dbReference>
<name>A0A1G5QA45_9RHOB</name>